<feature type="compositionally biased region" description="Low complexity" evidence="1">
    <location>
        <begin position="215"/>
        <end position="224"/>
    </location>
</feature>
<gene>
    <name evidence="2" type="ORF">CANVERA_P5171</name>
</gene>
<sequence length="811" mass="94007">MDFSTTTNFKNRINTPTKEQIAAIYNPSKRQKLNNDIPRALKVNEIITNQNNYKLPSIGDTTKTNFNNSQFLNSVPSNIIPIVHPPNNTHDFFTDLKTDLNDPNLQNQISGIMKKYPPPIPPPNPQDSNNVKKDEKGGIMIPFIYPPPPIINKEEIPYSLEFFKKKFEKLQEQIDKEEGRLNIPIKRERKQSLSTQRKGSSSTPSENSKSKSRSKSATSSKSSSPDTVPPQPKPPSSNIYIQAPPLPFPPPNYMPYPLQAEKSNLVPIDVFETFLEASEILPRVDMVVASAAGSLFEMKDQAKTEGFDVKEVEMKKKLLEEDEEEKRLYSQQELAAAASDSVPYTDEEYYSRIDTKVYQDPYPQRKNNFVEISQYNKFIKYQQRTSRKRKHEDSETESESEESDPELIEDIDSLPLNAKHKFARRNREEYFNWDVEKGEEEMEIELDKETKRRSTIKSLDELQAWELKNREDIYKDKKYEILRRIEQVKRSKITFRNLIFYDQELKNFARKCELERDEQLVQLKIMENYELLKNSLMFYEDSNKIYKHLNYVLINKLEKLKTFFEYQKDLFEEYVKNGDHEIFDLKSKESNRIYNNHLNNNYSEDIKEIFKNSLLKENFNGIEFPKLSNEEISNINLNNDDSVLVHDFMPLITAEEFNIITGDPNVNNNDGISPTKKSKDASKSKSLKHKIFHNPIYDRLATSGSDTNLSDSNSGTNTPSKRRGTRRGTQQQEQAQTISPNKNSASPNPITDSIFYSDSIDLKLTDTALQNKIMKQFNGPNGARSDEIIKDLKMMGIKTKWPLETTLQQAK</sequence>
<accession>A0A9W4U1W5</accession>
<dbReference type="EMBL" id="CANTUO010000007">
    <property type="protein sequence ID" value="CAI5760663.1"/>
    <property type="molecule type" value="Genomic_DNA"/>
</dbReference>
<feature type="compositionally biased region" description="Acidic residues" evidence="1">
    <location>
        <begin position="394"/>
        <end position="410"/>
    </location>
</feature>
<protein>
    <submittedName>
        <fullName evidence="2">Uncharacterized protein</fullName>
    </submittedName>
</protein>
<feature type="compositionally biased region" description="Low complexity" evidence="1">
    <location>
        <begin position="727"/>
        <end position="737"/>
    </location>
</feature>
<feature type="region of interest" description="Disordered" evidence="1">
    <location>
        <begin position="702"/>
        <end position="752"/>
    </location>
</feature>
<reference evidence="2" key="1">
    <citation type="submission" date="2022-12" db="EMBL/GenBank/DDBJ databases">
        <authorList>
            <person name="Brejova B."/>
        </authorList>
    </citation>
    <scope>NUCLEOTIDE SEQUENCE</scope>
</reference>
<evidence type="ECO:0000313" key="3">
    <source>
        <dbReference type="Proteomes" id="UP001152885"/>
    </source>
</evidence>
<organism evidence="2 3">
    <name type="scientific">Candida verbasci</name>
    <dbReference type="NCBI Taxonomy" id="1227364"/>
    <lineage>
        <taxon>Eukaryota</taxon>
        <taxon>Fungi</taxon>
        <taxon>Dikarya</taxon>
        <taxon>Ascomycota</taxon>
        <taxon>Saccharomycotina</taxon>
        <taxon>Pichiomycetes</taxon>
        <taxon>Debaryomycetaceae</taxon>
        <taxon>Candida/Lodderomyces clade</taxon>
        <taxon>Candida</taxon>
    </lineage>
</organism>
<dbReference type="Proteomes" id="UP001152885">
    <property type="component" value="Unassembled WGS sequence"/>
</dbReference>
<dbReference type="AlphaFoldDB" id="A0A9W4U1W5"/>
<feature type="region of interest" description="Disordered" evidence="1">
    <location>
        <begin position="383"/>
        <end position="410"/>
    </location>
</feature>
<dbReference type="OrthoDB" id="4082517at2759"/>
<comment type="caution">
    <text evidence="2">The sequence shown here is derived from an EMBL/GenBank/DDBJ whole genome shotgun (WGS) entry which is preliminary data.</text>
</comment>
<feature type="region of interest" description="Disordered" evidence="1">
    <location>
        <begin position="662"/>
        <end position="688"/>
    </location>
</feature>
<evidence type="ECO:0000256" key="1">
    <source>
        <dbReference type="SAM" id="MobiDB-lite"/>
    </source>
</evidence>
<feature type="compositionally biased region" description="Polar residues" evidence="1">
    <location>
        <begin position="738"/>
        <end position="752"/>
    </location>
</feature>
<evidence type="ECO:0000313" key="2">
    <source>
        <dbReference type="EMBL" id="CAI5760663.1"/>
    </source>
</evidence>
<proteinExistence type="predicted"/>
<name>A0A9W4U1W5_9ASCO</name>
<keyword evidence="3" id="KW-1185">Reference proteome</keyword>
<feature type="compositionally biased region" description="Low complexity" evidence="1">
    <location>
        <begin position="198"/>
        <end position="207"/>
    </location>
</feature>
<feature type="compositionally biased region" description="Polar residues" evidence="1">
    <location>
        <begin position="702"/>
        <end position="719"/>
    </location>
</feature>
<feature type="region of interest" description="Disordered" evidence="1">
    <location>
        <begin position="178"/>
        <end position="246"/>
    </location>
</feature>